<keyword evidence="7" id="KW-0472">Membrane</keyword>
<dbReference type="AlphaFoldDB" id="A0A367L8W2"/>
<accession>A0A367L8W2</accession>
<protein>
    <recommendedName>
        <fullName evidence="3">Conserved oligomeric Golgi complex subunit 8</fullName>
    </recommendedName>
    <alternativeName>
        <fullName evidence="8">Component of oligomeric Golgi complex 8</fullName>
    </alternativeName>
</protein>
<comment type="caution">
    <text evidence="9">The sequence shown here is derived from an EMBL/GenBank/DDBJ whole genome shotgun (WGS) entry which is preliminary data.</text>
</comment>
<comment type="similarity">
    <text evidence="2">Belongs to the COG8 family.</text>
</comment>
<dbReference type="PANTHER" id="PTHR21311:SF0">
    <property type="entry name" value="CONSERVED OLIGOMERIC GOLGI COMPLEX SUBUNIT 8"/>
    <property type="match status" value="1"/>
</dbReference>
<organism evidence="9 10">
    <name type="scientific">Ophiocordyceps polyrhachis-furcata BCC 54312</name>
    <dbReference type="NCBI Taxonomy" id="1330021"/>
    <lineage>
        <taxon>Eukaryota</taxon>
        <taxon>Fungi</taxon>
        <taxon>Dikarya</taxon>
        <taxon>Ascomycota</taxon>
        <taxon>Pezizomycotina</taxon>
        <taxon>Sordariomycetes</taxon>
        <taxon>Hypocreomycetidae</taxon>
        <taxon>Hypocreales</taxon>
        <taxon>Ophiocordycipitaceae</taxon>
        <taxon>Ophiocordyceps</taxon>
    </lineage>
</organism>
<evidence type="ECO:0000256" key="2">
    <source>
        <dbReference type="ARBA" id="ARBA00006419"/>
    </source>
</evidence>
<dbReference type="GO" id="GO:0015031">
    <property type="term" value="P:protein transport"/>
    <property type="evidence" value="ECO:0007669"/>
    <property type="project" value="UniProtKB-KW"/>
</dbReference>
<dbReference type="EMBL" id="LKCN02000012">
    <property type="protein sequence ID" value="RCI10672.1"/>
    <property type="molecule type" value="Genomic_DNA"/>
</dbReference>
<evidence type="ECO:0000256" key="4">
    <source>
        <dbReference type="ARBA" id="ARBA00022448"/>
    </source>
</evidence>
<evidence type="ECO:0000256" key="3">
    <source>
        <dbReference type="ARBA" id="ARBA00020983"/>
    </source>
</evidence>
<evidence type="ECO:0000313" key="9">
    <source>
        <dbReference type="EMBL" id="RCI10672.1"/>
    </source>
</evidence>
<keyword evidence="5" id="KW-0653">Protein transport</keyword>
<dbReference type="InterPro" id="IPR007255">
    <property type="entry name" value="COG8"/>
</dbReference>
<evidence type="ECO:0000313" key="10">
    <source>
        <dbReference type="Proteomes" id="UP000253664"/>
    </source>
</evidence>
<keyword evidence="6" id="KW-0333">Golgi apparatus</keyword>
<dbReference type="GO" id="GO:0017119">
    <property type="term" value="C:Golgi transport complex"/>
    <property type="evidence" value="ECO:0007669"/>
    <property type="project" value="InterPro"/>
</dbReference>
<dbReference type="GO" id="GO:0006891">
    <property type="term" value="P:intra-Golgi vesicle-mediated transport"/>
    <property type="evidence" value="ECO:0007669"/>
    <property type="project" value="TreeGrafter"/>
</dbReference>
<sequence length="409" mass="44963">MVDALRDVLDRSQGMTNTLEPDYLTQLVEFSIDKICSSEPQRLARESRSLLSSIQGLSKKSHQLIVDSTTNHAVLRQNIADFAQIASTLRSDVPRLALAADDFSTMFNKAGENQILTRRKQALRLLQNAERLVNIMELSPLLKSAVKTNPVNYSSTLDLYAHARRLASLYPSSPLVVSILSDADASIRQIATDLVLTLRSPSLKLAAGLRTVGWLKRLVLDLGTDFSAEETLPAVFLVCRLATLMTTLTALEPLRQLADQERLRRASFSGVGSGGQQTERYLKRYIEIFREHAFSMVSMSNSVDVGFSPSATAKTDALGPPPSPLSIFPVHLVGLLLDALRTYFPVITDRASRDSIVTQVLYCAGSLGRLGADFSVVLAEVGVNEQADQIKRHRLLAGRLDTITRTRAN</sequence>
<comment type="subcellular location">
    <subcellularLocation>
        <location evidence="1">Golgi apparatus membrane</location>
        <topology evidence="1">Peripheral membrane protein</topology>
    </subcellularLocation>
</comment>
<dbReference type="Proteomes" id="UP000253664">
    <property type="component" value="Unassembled WGS sequence"/>
</dbReference>
<dbReference type="Pfam" id="PF04124">
    <property type="entry name" value="Dor1"/>
    <property type="match status" value="1"/>
</dbReference>
<gene>
    <name evidence="9" type="ORF">L249_4237</name>
</gene>
<keyword evidence="4" id="KW-0813">Transport</keyword>
<evidence type="ECO:0000256" key="6">
    <source>
        <dbReference type="ARBA" id="ARBA00023034"/>
    </source>
</evidence>
<evidence type="ECO:0000256" key="8">
    <source>
        <dbReference type="ARBA" id="ARBA00031347"/>
    </source>
</evidence>
<keyword evidence="10" id="KW-1185">Reference proteome</keyword>
<dbReference type="GO" id="GO:0000139">
    <property type="term" value="C:Golgi membrane"/>
    <property type="evidence" value="ECO:0007669"/>
    <property type="project" value="UniProtKB-SubCell"/>
</dbReference>
<evidence type="ECO:0000256" key="5">
    <source>
        <dbReference type="ARBA" id="ARBA00022927"/>
    </source>
</evidence>
<proteinExistence type="inferred from homology"/>
<evidence type="ECO:0000256" key="7">
    <source>
        <dbReference type="ARBA" id="ARBA00023136"/>
    </source>
</evidence>
<dbReference type="STRING" id="1330021.A0A367L8W2"/>
<dbReference type="PANTHER" id="PTHR21311">
    <property type="entry name" value="CONSERVED OLIGOMERIC GOLGI COMPLEX COMPONENT 8"/>
    <property type="match status" value="1"/>
</dbReference>
<name>A0A367L8W2_9HYPO</name>
<reference evidence="9 10" key="1">
    <citation type="journal article" date="2015" name="BMC Genomics">
        <title>Insights from the genome of Ophiocordyceps polyrhachis-furcata to pathogenicity and host specificity in insect fungi.</title>
        <authorList>
            <person name="Wichadakul D."/>
            <person name="Kobmoo N."/>
            <person name="Ingsriswang S."/>
            <person name="Tangphatsornruang S."/>
            <person name="Chantasingh D."/>
            <person name="Luangsa-ard J.J."/>
            <person name="Eurwilaichitr L."/>
        </authorList>
    </citation>
    <scope>NUCLEOTIDE SEQUENCE [LARGE SCALE GENOMIC DNA]</scope>
    <source>
        <strain evidence="9 10">BCC 54312</strain>
    </source>
</reference>
<dbReference type="OrthoDB" id="1661054at2759"/>
<evidence type="ECO:0000256" key="1">
    <source>
        <dbReference type="ARBA" id="ARBA00004395"/>
    </source>
</evidence>